<dbReference type="InterPro" id="IPR013083">
    <property type="entry name" value="Znf_RING/FYVE/PHD"/>
</dbReference>
<gene>
    <name evidence="2" type="ordered locus">CBUD_0322</name>
</gene>
<dbReference type="SUPFAM" id="SSF57850">
    <property type="entry name" value="RING/U-box"/>
    <property type="match status" value="1"/>
</dbReference>
<keyword evidence="1" id="KW-1133">Transmembrane helix</keyword>
<dbReference type="EMBL" id="CP000733">
    <property type="protein sequence ID" value="ABS77061.2"/>
    <property type="molecule type" value="Genomic_DNA"/>
</dbReference>
<evidence type="ECO:0000256" key="1">
    <source>
        <dbReference type="SAM" id="Phobius"/>
    </source>
</evidence>
<keyword evidence="1" id="KW-0472">Membrane</keyword>
<dbReference type="KEGG" id="cbd:CBUD_0322"/>
<proteinExistence type="predicted"/>
<evidence type="ECO:0000313" key="3">
    <source>
        <dbReference type="Proteomes" id="UP000008555"/>
    </source>
</evidence>
<feature type="transmembrane region" description="Helical" evidence="1">
    <location>
        <begin position="351"/>
        <end position="369"/>
    </location>
</feature>
<feature type="transmembrane region" description="Helical" evidence="1">
    <location>
        <begin position="316"/>
        <end position="339"/>
    </location>
</feature>
<accession>A9KDH2</accession>
<dbReference type="Gene3D" id="3.30.40.10">
    <property type="entry name" value="Zinc/RING finger domain, C3HC4 (zinc finger)"/>
    <property type="match status" value="1"/>
</dbReference>
<sequence length="467" mass="54020">MLYKFIFIKIVLFDFSLITLGGKKVTNMTIKPLYFTTHEALEVTLNRLPENLSRKDLLVDKKGMIYLASDIFNAPDESLEKTELLFRSKTAESFYSAKEVKEIYTQGREAQEKLLYSKDLADILEKLRNELSVKEALSELAFDCPICYEEYTTPVLGSRDYSYDYACLQSYGKGEIIIQDPTTQQPLEYYLLNKPLIHLMLLKHNAAEEQRGNKPNSEIINILRKFIDSLQQTFKKAKPPIYEFLSPSRNQRKRRKKLVKTHKKRFSYLSLEELVKKRNELKSEFNEKEFMDEILRLQMELYNRGLISLIDSWNDFSMISVIWGIAVPAIYFIAGHSLTEGLIQSVGPTRAALLNVFLIIFLCVLPLFIRRCLSRSDNVDPLESLRNEIASRLKQYDENKALLYSIEELISKKHLEELIASSQEFIKELTVPPRAVSAQLKVGLFTDCEPRSGVADAEEHNYLPSFN</sequence>
<keyword evidence="1" id="KW-0812">Transmembrane</keyword>
<dbReference type="Proteomes" id="UP000008555">
    <property type="component" value="Chromosome"/>
</dbReference>
<dbReference type="AlphaFoldDB" id="A9KDH2"/>
<protein>
    <submittedName>
        <fullName evidence="2">Hypothetical membrane spanning protein</fullName>
    </submittedName>
</protein>
<evidence type="ECO:0000313" key="2">
    <source>
        <dbReference type="EMBL" id="ABS77061.2"/>
    </source>
</evidence>
<reference evidence="2 3" key="1">
    <citation type="journal article" date="2009" name="Infect. Immun.">
        <title>Comparative genomics reveal extensive transposon-mediated genomic plasticity and diversity among potential effector proteins within the genus Coxiella.</title>
        <authorList>
            <person name="Beare P.A."/>
            <person name="Unsworth N."/>
            <person name="Andoh M."/>
            <person name="Voth D.E."/>
            <person name="Omsland A."/>
            <person name="Gilk S.D."/>
            <person name="Williams K.P."/>
            <person name="Sobral B.W."/>
            <person name="Kupko J.J.III."/>
            <person name="Porcella S.F."/>
            <person name="Samuel J.E."/>
            <person name="Heinzen R.A."/>
        </authorList>
    </citation>
    <scope>NUCLEOTIDE SEQUENCE [LARGE SCALE GENOMIC DNA]</scope>
    <source>
        <strain evidence="2 3">Dugway 5J108-111</strain>
    </source>
</reference>
<name>A9KDH2_COXBN</name>
<dbReference type="HOGENOM" id="CLU_658439_0_0_6"/>
<organism evidence="2 3">
    <name type="scientific">Coxiella burnetii (strain Dugway 5J108-111)</name>
    <dbReference type="NCBI Taxonomy" id="434922"/>
    <lineage>
        <taxon>Bacteria</taxon>
        <taxon>Pseudomonadati</taxon>
        <taxon>Pseudomonadota</taxon>
        <taxon>Gammaproteobacteria</taxon>
        <taxon>Legionellales</taxon>
        <taxon>Coxiellaceae</taxon>
        <taxon>Coxiella</taxon>
    </lineage>
</organism>